<dbReference type="Proteomes" id="UP000321049">
    <property type="component" value="Unassembled WGS sequence"/>
</dbReference>
<accession>A0A511JJU3</accession>
<organism evidence="2 3">
    <name type="scientific">Cellulomonas terrae</name>
    <dbReference type="NCBI Taxonomy" id="311234"/>
    <lineage>
        <taxon>Bacteria</taxon>
        <taxon>Bacillati</taxon>
        <taxon>Actinomycetota</taxon>
        <taxon>Actinomycetes</taxon>
        <taxon>Micrococcales</taxon>
        <taxon>Cellulomonadaceae</taxon>
        <taxon>Cellulomonas</taxon>
    </lineage>
</organism>
<gene>
    <name evidence="2" type="ORF">CTE05_17220</name>
</gene>
<sequence>MRSRPGERRTNQLGVGMAVAGGDPQALGARRRSDDRGRAAAAGDGDAASASTFTVPAGDPDWHDVVVAL</sequence>
<name>A0A511JJU3_9CELL</name>
<dbReference type="AlphaFoldDB" id="A0A511JJU3"/>
<comment type="caution">
    <text evidence="2">The sequence shown here is derived from an EMBL/GenBank/DDBJ whole genome shotgun (WGS) entry which is preliminary data.</text>
</comment>
<keyword evidence="3" id="KW-1185">Reference proteome</keyword>
<dbReference type="EMBL" id="BJWH01000007">
    <property type="protein sequence ID" value="GEL98175.1"/>
    <property type="molecule type" value="Genomic_DNA"/>
</dbReference>
<evidence type="ECO:0000313" key="3">
    <source>
        <dbReference type="Proteomes" id="UP000321049"/>
    </source>
</evidence>
<evidence type="ECO:0000256" key="1">
    <source>
        <dbReference type="SAM" id="MobiDB-lite"/>
    </source>
</evidence>
<feature type="region of interest" description="Disordered" evidence="1">
    <location>
        <begin position="1"/>
        <end position="60"/>
    </location>
</feature>
<proteinExistence type="predicted"/>
<evidence type="ECO:0000313" key="2">
    <source>
        <dbReference type="EMBL" id="GEL98175.1"/>
    </source>
</evidence>
<reference evidence="2 3" key="1">
    <citation type="submission" date="2019-07" db="EMBL/GenBank/DDBJ databases">
        <title>Whole genome shotgun sequence of Cellulomonas terrae NBRC 100819.</title>
        <authorList>
            <person name="Hosoyama A."/>
            <person name="Uohara A."/>
            <person name="Ohji S."/>
            <person name="Ichikawa N."/>
        </authorList>
    </citation>
    <scope>NUCLEOTIDE SEQUENCE [LARGE SCALE GENOMIC DNA]</scope>
    <source>
        <strain evidence="2 3">NBRC 100819</strain>
    </source>
</reference>
<feature type="compositionally biased region" description="Low complexity" evidence="1">
    <location>
        <begin position="39"/>
        <end position="51"/>
    </location>
</feature>
<feature type="compositionally biased region" description="Basic and acidic residues" evidence="1">
    <location>
        <begin position="1"/>
        <end position="10"/>
    </location>
</feature>
<protein>
    <submittedName>
        <fullName evidence="2">Uncharacterized protein</fullName>
    </submittedName>
</protein>